<proteinExistence type="predicted"/>
<dbReference type="Proteomes" id="UP000704467">
    <property type="component" value="Unassembled WGS sequence"/>
</dbReference>
<protein>
    <submittedName>
        <fullName evidence="1">Uncharacterized protein</fullName>
    </submittedName>
</protein>
<gene>
    <name evidence="1" type="ORF">HED55_18235</name>
</gene>
<keyword evidence="2" id="KW-1185">Reference proteome</keyword>
<dbReference type="RefSeq" id="WP_138784669.1">
    <property type="nucleotide sequence ID" value="NZ_JBHEEQ010000002.1"/>
</dbReference>
<comment type="caution">
    <text evidence="1">The sequence shown here is derived from an EMBL/GenBank/DDBJ whole genome shotgun (WGS) entry which is preliminary data.</text>
</comment>
<reference evidence="1 2" key="1">
    <citation type="submission" date="2020-03" db="EMBL/GenBank/DDBJ databases">
        <title>Whole genome sequencing of clinical and environmental type strains of Ochrobactrum.</title>
        <authorList>
            <person name="Dharne M."/>
        </authorList>
    </citation>
    <scope>NUCLEOTIDE SEQUENCE [LARGE SCALE GENOMIC DNA]</scope>
    <source>
        <strain evidence="1 2">CIP 109452</strain>
    </source>
</reference>
<evidence type="ECO:0000313" key="1">
    <source>
        <dbReference type="EMBL" id="NKC04468.1"/>
    </source>
</evidence>
<dbReference type="EMBL" id="JAAVLN010000002">
    <property type="protein sequence ID" value="NKC04468.1"/>
    <property type="molecule type" value="Genomic_DNA"/>
</dbReference>
<accession>A0ABX1DNC6</accession>
<evidence type="ECO:0000313" key="2">
    <source>
        <dbReference type="Proteomes" id="UP000704467"/>
    </source>
</evidence>
<organism evidence="1 2">
    <name type="scientific">Brucella haematophila</name>
    <dbReference type="NCBI Taxonomy" id="419474"/>
    <lineage>
        <taxon>Bacteria</taxon>
        <taxon>Pseudomonadati</taxon>
        <taxon>Pseudomonadota</taxon>
        <taxon>Alphaproteobacteria</taxon>
        <taxon>Hyphomicrobiales</taxon>
        <taxon>Brucellaceae</taxon>
        <taxon>Brucella/Ochrobactrum group</taxon>
        <taxon>Brucella</taxon>
    </lineage>
</organism>
<name>A0ABX1DNC6_9HYPH</name>
<sequence>MTSRDFKRLRRIASGAEVASIFWYFTDRKLHRAGFIRRYYTGDYNKERLGITEAGRQALKGGSE</sequence>